<feature type="transmembrane region" description="Helical" evidence="7">
    <location>
        <begin position="179"/>
        <end position="196"/>
    </location>
</feature>
<name>A0ABW6KDC5_9BACI</name>
<dbReference type="PROSITE" id="PS50928">
    <property type="entry name" value="ABC_TM1"/>
    <property type="match status" value="1"/>
</dbReference>
<evidence type="ECO:0000313" key="10">
    <source>
        <dbReference type="Proteomes" id="UP001601059"/>
    </source>
</evidence>
<reference evidence="9 10" key="1">
    <citation type="submission" date="2024-08" db="EMBL/GenBank/DDBJ databases">
        <title>Two novel Cytobacillus novel species.</title>
        <authorList>
            <person name="Liu G."/>
        </authorList>
    </citation>
    <scope>NUCLEOTIDE SEQUENCE [LARGE SCALE GENOMIC DNA]</scope>
    <source>
        <strain evidence="9 10">FJAT-54145</strain>
    </source>
</reference>
<evidence type="ECO:0000256" key="1">
    <source>
        <dbReference type="ARBA" id="ARBA00004651"/>
    </source>
</evidence>
<gene>
    <name evidence="9" type="ORF">ACFYKX_13290</name>
</gene>
<feature type="transmembrane region" description="Helical" evidence="7">
    <location>
        <begin position="12"/>
        <end position="32"/>
    </location>
</feature>
<evidence type="ECO:0000256" key="6">
    <source>
        <dbReference type="ARBA" id="ARBA00023136"/>
    </source>
</evidence>
<dbReference type="InterPro" id="IPR045621">
    <property type="entry name" value="BPD_transp_1_N"/>
</dbReference>
<evidence type="ECO:0000256" key="7">
    <source>
        <dbReference type="RuleBase" id="RU363032"/>
    </source>
</evidence>
<organism evidence="9 10">
    <name type="scientific">Cytobacillus spartinae</name>
    <dbReference type="NCBI Taxonomy" id="3299023"/>
    <lineage>
        <taxon>Bacteria</taxon>
        <taxon>Bacillati</taxon>
        <taxon>Bacillota</taxon>
        <taxon>Bacilli</taxon>
        <taxon>Bacillales</taxon>
        <taxon>Bacillaceae</taxon>
        <taxon>Cytobacillus</taxon>
    </lineage>
</organism>
<feature type="transmembrane region" description="Helical" evidence="7">
    <location>
        <begin position="101"/>
        <end position="126"/>
    </location>
</feature>
<dbReference type="RefSeq" id="WP_389361542.1">
    <property type="nucleotide sequence ID" value="NZ_JBIACK010000006.1"/>
</dbReference>
<evidence type="ECO:0000256" key="2">
    <source>
        <dbReference type="ARBA" id="ARBA00022448"/>
    </source>
</evidence>
<evidence type="ECO:0000259" key="8">
    <source>
        <dbReference type="PROSITE" id="PS50928"/>
    </source>
</evidence>
<comment type="similarity">
    <text evidence="7">Belongs to the binding-protein-dependent transport system permease family.</text>
</comment>
<evidence type="ECO:0000256" key="4">
    <source>
        <dbReference type="ARBA" id="ARBA00022692"/>
    </source>
</evidence>
<feature type="domain" description="ABC transmembrane type-1" evidence="8">
    <location>
        <begin position="99"/>
        <end position="301"/>
    </location>
</feature>
<comment type="caution">
    <text evidence="9">The sequence shown here is derived from an EMBL/GenBank/DDBJ whole genome shotgun (WGS) entry which is preliminary data.</text>
</comment>
<keyword evidence="4 7" id="KW-0812">Transmembrane</keyword>
<dbReference type="Gene3D" id="1.10.3720.10">
    <property type="entry name" value="MetI-like"/>
    <property type="match status" value="1"/>
</dbReference>
<keyword evidence="3" id="KW-1003">Cell membrane</keyword>
<dbReference type="Pfam" id="PF19300">
    <property type="entry name" value="BPD_transp_1_N"/>
    <property type="match status" value="1"/>
</dbReference>
<dbReference type="EMBL" id="JBIACK010000006">
    <property type="protein sequence ID" value="MFE8701572.1"/>
    <property type="molecule type" value="Genomic_DNA"/>
</dbReference>
<sequence>MNELFSYIVRRLLLLVPVLFFVSILIFGMVHLTPTDPALVMVGGKQTSPEVLENIREKYHLNEPVHIQYLYWIKDALRGDLGESFKMKQSVSDMIGERLPLTVQLVLMSTVITILFAVPLGIISAIKKNTWIDYLSSLFALSGVSSPVFFTGVLMVLLFSYKLDILPAFGTGDNVIENFKYLLLPSLALGVNMIALSSRITRSGMIEVLNTNYIQTAVAKGIPKSVVVLKHGLKNALIPLLTVTGLQLGFLIVGTVLVEYTFGLGGIGSLIINGVQTSDYPVVQGTTLFLVTVFLLINLLVDVLYAVIDPRIRY</sequence>
<feature type="transmembrane region" description="Helical" evidence="7">
    <location>
        <begin position="138"/>
        <end position="159"/>
    </location>
</feature>
<dbReference type="InterPro" id="IPR035906">
    <property type="entry name" value="MetI-like_sf"/>
</dbReference>
<evidence type="ECO:0000313" key="9">
    <source>
        <dbReference type="EMBL" id="MFE8701572.1"/>
    </source>
</evidence>
<dbReference type="Pfam" id="PF00528">
    <property type="entry name" value="BPD_transp_1"/>
    <property type="match status" value="1"/>
</dbReference>
<keyword evidence="5 7" id="KW-1133">Transmembrane helix</keyword>
<feature type="transmembrane region" description="Helical" evidence="7">
    <location>
        <begin position="237"/>
        <end position="262"/>
    </location>
</feature>
<feature type="transmembrane region" description="Helical" evidence="7">
    <location>
        <begin position="282"/>
        <end position="308"/>
    </location>
</feature>
<keyword evidence="10" id="KW-1185">Reference proteome</keyword>
<accession>A0ABW6KDC5</accession>
<dbReference type="SUPFAM" id="SSF161098">
    <property type="entry name" value="MetI-like"/>
    <property type="match status" value="1"/>
</dbReference>
<protein>
    <submittedName>
        <fullName evidence="9">ABC transporter permease</fullName>
    </submittedName>
</protein>
<keyword evidence="6 7" id="KW-0472">Membrane</keyword>
<dbReference type="PANTHER" id="PTHR43163">
    <property type="entry name" value="DIPEPTIDE TRANSPORT SYSTEM PERMEASE PROTEIN DPPB-RELATED"/>
    <property type="match status" value="1"/>
</dbReference>
<comment type="subcellular location">
    <subcellularLocation>
        <location evidence="1 7">Cell membrane</location>
        <topology evidence="1 7">Multi-pass membrane protein</topology>
    </subcellularLocation>
</comment>
<dbReference type="Proteomes" id="UP001601059">
    <property type="component" value="Unassembled WGS sequence"/>
</dbReference>
<evidence type="ECO:0000256" key="3">
    <source>
        <dbReference type="ARBA" id="ARBA00022475"/>
    </source>
</evidence>
<dbReference type="PANTHER" id="PTHR43163:SF6">
    <property type="entry name" value="DIPEPTIDE TRANSPORT SYSTEM PERMEASE PROTEIN DPPB-RELATED"/>
    <property type="match status" value="1"/>
</dbReference>
<dbReference type="CDD" id="cd06261">
    <property type="entry name" value="TM_PBP2"/>
    <property type="match status" value="1"/>
</dbReference>
<proteinExistence type="inferred from homology"/>
<dbReference type="InterPro" id="IPR000515">
    <property type="entry name" value="MetI-like"/>
</dbReference>
<keyword evidence="2 7" id="KW-0813">Transport</keyword>
<evidence type="ECO:0000256" key="5">
    <source>
        <dbReference type="ARBA" id="ARBA00022989"/>
    </source>
</evidence>